<dbReference type="EMBL" id="KK914392">
    <property type="protein sequence ID" value="KDP37638.1"/>
    <property type="molecule type" value="Genomic_DNA"/>
</dbReference>
<keyword evidence="3" id="KW-1185">Reference proteome</keyword>
<dbReference type="PANTHER" id="PTHR46033:SF8">
    <property type="entry name" value="PROTEIN MAINTENANCE OF MERISTEMS-LIKE"/>
    <property type="match status" value="1"/>
</dbReference>
<sequence>MTSPGHSSDEDFLGSLGISLDTDLTADADTHASVTGIYAQDPHIRLDVGETSLVEIPIEIFDNNNPVGAIISLSHLNYLRHFDIGRSSHKELLGALAERWWDTTNTFHFSWGELTMTPTDFSVISGIPFGTRAIELYDDWRTEISPDRMVELIGIDLPRIVGSSSSTPVLNVSRRGLSLQAPDIYARYRQGEKEKFNPSILKSLENLAHLEEYDWAGAILSRMYDDMCDLSRGHRKLNGTYYFWETWAFEYFPYTRPELIRADLGLGLVPSAWRWYRSNLHTIRPKKSLKDLRAFFDTCTLEQVEVGAMTARLQSWIQADPHFQRSDALSRRRVVLSHAVLRRYYLGERVDHQIRGCRCVPYSPPEDMRASK</sequence>
<dbReference type="InterPro" id="IPR044824">
    <property type="entry name" value="MAIN-like"/>
</dbReference>
<gene>
    <name evidence="2" type="ORF">JCGZ_07838</name>
</gene>
<evidence type="ECO:0000313" key="3">
    <source>
        <dbReference type="Proteomes" id="UP000027138"/>
    </source>
</evidence>
<accession>A0A067KRL0</accession>
<dbReference type="InterPro" id="IPR019557">
    <property type="entry name" value="AminoTfrase-like_pln_mobile"/>
</dbReference>
<name>A0A067KRL0_JATCU</name>
<dbReference type="Pfam" id="PF10536">
    <property type="entry name" value="PMD"/>
    <property type="match status" value="2"/>
</dbReference>
<protein>
    <recommendedName>
        <fullName evidence="1">Aminotransferase-like plant mobile domain-containing protein</fullName>
    </recommendedName>
</protein>
<dbReference type="GO" id="GO:0010073">
    <property type="term" value="P:meristem maintenance"/>
    <property type="evidence" value="ECO:0007669"/>
    <property type="project" value="InterPro"/>
</dbReference>
<dbReference type="OrthoDB" id="1493087at2759"/>
<evidence type="ECO:0000313" key="2">
    <source>
        <dbReference type="EMBL" id="KDP37638.1"/>
    </source>
</evidence>
<organism evidence="2 3">
    <name type="scientific">Jatropha curcas</name>
    <name type="common">Barbados nut</name>
    <dbReference type="NCBI Taxonomy" id="180498"/>
    <lineage>
        <taxon>Eukaryota</taxon>
        <taxon>Viridiplantae</taxon>
        <taxon>Streptophyta</taxon>
        <taxon>Embryophyta</taxon>
        <taxon>Tracheophyta</taxon>
        <taxon>Spermatophyta</taxon>
        <taxon>Magnoliopsida</taxon>
        <taxon>eudicotyledons</taxon>
        <taxon>Gunneridae</taxon>
        <taxon>Pentapetalae</taxon>
        <taxon>rosids</taxon>
        <taxon>fabids</taxon>
        <taxon>Malpighiales</taxon>
        <taxon>Euphorbiaceae</taxon>
        <taxon>Crotonoideae</taxon>
        <taxon>Jatropheae</taxon>
        <taxon>Jatropha</taxon>
    </lineage>
</organism>
<evidence type="ECO:0000259" key="1">
    <source>
        <dbReference type="Pfam" id="PF10536"/>
    </source>
</evidence>
<proteinExistence type="predicted"/>
<reference evidence="2 3" key="1">
    <citation type="journal article" date="2014" name="PLoS ONE">
        <title>Global Analysis of Gene Expression Profiles in Physic Nut (Jatropha curcas L.) Seedlings Exposed to Salt Stress.</title>
        <authorList>
            <person name="Zhang L."/>
            <person name="Zhang C."/>
            <person name="Wu P."/>
            <person name="Chen Y."/>
            <person name="Li M."/>
            <person name="Jiang H."/>
            <person name="Wu G."/>
        </authorList>
    </citation>
    <scope>NUCLEOTIDE SEQUENCE [LARGE SCALE GENOMIC DNA]</scope>
    <source>
        <strain evidence="3">cv. GZQX0401</strain>
        <tissue evidence="2">Young leaves</tissue>
    </source>
</reference>
<feature type="domain" description="Aminotransferase-like plant mobile" evidence="1">
    <location>
        <begin position="89"/>
        <end position="128"/>
    </location>
</feature>
<feature type="domain" description="Aminotransferase-like plant mobile" evidence="1">
    <location>
        <begin position="194"/>
        <end position="353"/>
    </location>
</feature>
<dbReference type="AlphaFoldDB" id="A0A067KRL0"/>
<dbReference type="Proteomes" id="UP000027138">
    <property type="component" value="Unassembled WGS sequence"/>
</dbReference>
<dbReference type="PANTHER" id="PTHR46033">
    <property type="entry name" value="PROTEIN MAIN-LIKE 2"/>
    <property type="match status" value="1"/>
</dbReference>